<sequence>MTGANLIPDLFSPTVVKKASRDGFGKALVELAEKDPNVWAVTADVSESTRTHWFAEKFPDRFVQVGVAEQNLAGVAAGIAACDKLVFISAFAAFSPGRNFDQIRVSICYNGSNVKIHASHAGVSVGPDGASHQILEDIAMMRALPEMVVVVPADMEEARKATLAAAKLDKPVYIRTSRENTPVFTTQQTPFTIGKAIVCREGKDIVIFACGLQVYESLKAAEELSKKKIEAAVINLHTIKPIDIETIVKYAKQCNVVLSAEDHQIAGGMGSAIAEVLCEHCPTSMKRVGMHSQFAESGNCSELYKKYGLDAAGIEKVALELFKSK</sequence>
<evidence type="ECO:0000256" key="1">
    <source>
        <dbReference type="ARBA" id="ARBA00001964"/>
    </source>
</evidence>
<dbReference type="Gene3D" id="3.40.50.920">
    <property type="match status" value="1"/>
</dbReference>
<dbReference type="GO" id="GO:0044272">
    <property type="term" value="P:sulfur compound biosynthetic process"/>
    <property type="evidence" value="ECO:0007669"/>
    <property type="project" value="UniProtKB-ARBA"/>
</dbReference>
<dbReference type="InterPro" id="IPR029061">
    <property type="entry name" value="THDP-binding"/>
</dbReference>
<feature type="domain" description="Transketolase-like pyrimidine-binding" evidence="4">
    <location>
        <begin position="18"/>
        <end position="183"/>
    </location>
</feature>
<dbReference type="Proteomes" id="UP000789941">
    <property type="component" value="Unassembled WGS sequence"/>
</dbReference>
<dbReference type="Pfam" id="PF02780">
    <property type="entry name" value="Transketolase_C"/>
    <property type="match status" value="1"/>
</dbReference>
<keyword evidence="3" id="KW-0786">Thiamine pyrophosphate</keyword>
<evidence type="ECO:0000256" key="2">
    <source>
        <dbReference type="ARBA" id="ARBA00007131"/>
    </source>
</evidence>
<protein>
    <submittedName>
        <fullName evidence="5">1-deoxy-D-xylulose-5-phosphate synthase</fullName>
        <ecNumber evidence="5">2.2.1.7</ecNumber>
    </submittedName>
</protein>
<dbReference type="InterPro" id="IPR033248">
    <property type="entry name" value="Transketolase_C"/>
</dbReference>
<dbReference type="Gene3D" id="3.40.50.970">
    <property type="match status" value="1"/>
</dbReference>
<comment type="cofactor">
    <cofactor evidence="1">
        <name>thiamine diphosphate</name>
        <dbReference type="ChEBI" id="CHEBI:58937"/>
    </cofactor>
</comment>
<dbReference type="PANTHER" id="PTHR43825">
    <property type="entry name" value="PYRUVATE DEHYDROGENASE E1 COMPONENT"/>
    <property type="match status" value="1"/>
</dbReference>
<evidence type="ECO:0000313" key="5">
    <source>
        <dbReference type="EMBL" id="VVC04454.1"/>
    </source>
</evidence>
<evidence type="ECO:0000256" key="3">
    <source>
        <dbReference type="ARBA" id="ARBA00023052"/>
    </source>
</evidence>
<comment type="similarity">
    <text evidence="2">Belongs to the transketolase family.</text>
</comment>
<reference evidence="5 6" key="1">
    <citation type="submission" date="2019-08" db="EMBL/GenBank/DDBJ databases">
        <authorList>
            <person name="Vazquez-Campos X."/>
        </authorList>
    </citation>
    <scope>NUCLEOTIDE SEQUENCE [LARGE SCALE GENOMIC DNA]</scope>
    <source>
        <strain evidence="5">LFW-283_2</strain>
    </source>
</reference>
<dbReference type="PANTHER" id="PTHR43825:SF1">
    <property type="entry name" value="TRANSKETOLASE-LIKE PYRIMIDINE-BINDING DOMAIN-CONTAINING PROTEIN"/>
    <property type="match status" value="1"/>
</dbReference>
<dbReference type="EMBL" id="CABMJJ010000009">
    <property type="protein sequence ID" value="VVC04454.1"/>
    <property type="molecule type" value="Genomic_DNA"/>
</dbReference>
<dbReference type="InterPro" id="IPR005475">
    <property type="entry name" value="Transketolase-like_Pyr-bd"/>
</dbReference>
<keyword evidence="5" id="KW-0808">Transferase</keyword>
<evidence type="ECO:0000313" key="6">
    <source>
        <dbReference type="Proteomes" id="UP000789941"/>
    </source>
</evidence>
<dbReference type="InterPro" id="IPR051157">
    <property type="entry name" value="PDH/Transketolase"/>
</dbReference>
<dbReference type="InterPro" id="IPR009014">
    <property type="entry name" value="Transketo_C/PFOR_II"/>
</dbReference>
<dbReference type="CDD" id="cd07033">
    <property type="entry name" value="TPP_PYR_DXS_TK_like"/>
    <property type="match status" value="1"/>
</dbReference>
<dbReference type="Pfam" id="PF02779">
    <property type="entry name" value="Transket_pyr"/>
    <property type="match status" value="1"/>
</dbReference>
<proteinExistence type="inferred from homology"/>
<dbReference type="SUPFAM" id="SSF52922">
    <property type="entry name" value="TK C-terminal domain-like"/>
    <property type="match status" value="1"/>
</dbReference>
<dbReference type="FunFam" id="3.40.50.970:FF:000129">
    <property type="entry name" value="Transketolase"/>
    <property type="match status" value="1"/>
</dbReference>
<name>A0A5E4LR44_9ARCH</name>
<dbReference type="SUPFAM" id="SSF52518">
    <property type="entry name" value="Thiamin diphosphate-binding fold (THDP-binding)"/>
    <property type="match status" value="1"/>
</dbReference>
<evidence type="ECO:0000259" key="4">
    <source>
        <dbReference type="SMART" id="SM00861"/>
    </source>
</evidence>
<gene>
    <name evidence="5" type="primary">dxs_4</name>
    <name evidence="5" type="ORF">LFW2832_00961</name>
</gene>
<dbReference type="GO" id="GO:0006082">
    <property type="term" value="P:organic acid metabolic process"/>
    <property type="evidence" value="ECO:0007669"/>
    <property type="project" value="UniProtKB-ARBA"/>
</dbReference>
<dbReference type="AlphaFoldDB" id="A0A5E4LR44"/>
<comment type="caution">
    <text evidence="5">The sequence shown here is derived from an EMBL/GenBank/DDBJ whole genome shotgun (WGS) entry which is preliminary data.</text>
</comment>
<organism evidence="5 6">
    <name type="scientific">Candidatus Bilamarchaeum dharawalense</name>
    <dbReference type="NCBI Taxonomy" id="2885759"/>
    <lineage>
        <taxon>Archaea</taxon>
        <taxon>Candidatus Micrarchaeota</taxon>
        <taxon>Candidatus Micrarchaeia</taxon>
        <taxon>Candidatus Anstonellales</taxon>
        <taxon>Candidatus Bilamarchaeaceae</taxon>
        <taxon>Candidatus Bilamarchaeum</taxon>
    </lineage>
</organism>
<accession>A0A5E4LR44</accession>
<dbReference type="SMART" id="SM00861">
    <property type="entry name" value="Transket_pyr"/>
    <property type="match status" value="1"/>
</dbReference>
<dbReference type="EC" id="2.2.1.7" evidence="5"/>
<dbReference type="GO" id="GO:0008661">
    <property type="term" value="F:1-deoxy-D-xylulose-5-phosphate synthase activity"/>
    <property type="evidence" value="ECO:0007669"/>
    <property type="project" value="UniProtKB-EC"/>
</dbReference>